<evidence type="ECO:0000256" key="2">
    <source>
        <dbReference type="SAM" id="Phobius"/>
    </source>
</evidence>
<accession>A0A4P7GMR0</accession>
<keyword evidence="4" id="KW-1185">Reference proteome</keyword>
<organism evidence="3 4">
    <name type="scientific">Nocardioides euryhalodurans</name>
    <dbReference type="NCBI Taxonomy" id="2518370"/>
    <lineage>
        <taxon>Bacteria</taxon>
        <taxon>Bacillati</taxon>
        <taxon>Actinomycetota</taxon>
        <taxon>Actinomycetes</taxon>
        <taxon>Propionibacteriales</taxon>
        <taxon>Nocardioidaceae</taxon>
        <taxon>Nocardioides</taxon>
    </lineage>
</organism>
<proteinExistence type="predicted"/>
<keyword evidence="2" id="KW-1133">Transmembrane helix</keyword>
<evidence type="ECO:0000256" key="1">
    <source>
        <dbReference type="SAM" id="MobiDB-lite"/>
    </source>
</evidence>
<keyword evidence="2" id="KW-0812">Transmembrane</keyword>
<evidence type="ECO:0000313" key="3">
    <source>
        <dbReference type="EMBL" id="QBR93209.1"/>
    </source>
</evidence>
<protein>
    <submittedName>
        <fullName evidence="3">Uncharacterized protein</fullName>
    </submittedName>
</protein>
<dbReference type="RefSeq" id="WP_135078404.1">
    <property type="nucleotide sequence ID" value="NZ_CP038267.1"/>
</dbReference>
<feature type="transmembrane region" description="Helical" evidence="2">
    <location>
        <begin position="77"/>
        <end position="95"/>
    </location>
</feature>
<feature type="transmembrane region" description="Helical" evidence="2">
    <location>
        <begin position="133"/>
        <end position="154"/>
    </location>
</feature>
<evidence type="ECO:0000313" key="4">
    <source>
        <dbReference type="Proteomes" id="UP000294894"/>
    </source>
</evidence>
<dbReference type="AlphaFoldDB" id="A0A4P7GMR0"/>
<name>A0A4P7GMR0_9ACTN</name>
<sequence length="158" mass="16644">MPEDAGVEPGPGSTAAAADAKVEAAEERPTNAEKAAWYANQAQLTTYVGGGLAGTAVLSAEYIGSGAFLEDHEWMRAVFFGLILASGGLLGWAYSKLHQDAVSLSRTNEADPDFGTREFNRDDSPPQRWTKGVYAAGLFGVVATATWLMVIAIADSLC</sequence>
<dbReference type="KEGG" id="noy:EXE57_13750"/>
<gene>
    <name evidence="3" type="ORF">EXE57_13750</name>
</gene>
<feature type="region of interest" description="Disordered" evidence="1">
    <location>
        <begin position="1"/>
        <end position="26"/>
    </location>
</feature>
<dbReference type="EMBL" id="CP038267">
    <property type="protein sequence ID" value="QBR93209.1"/>
    <property type="molecule type" value="Genomic_DNA"/>
</dbReference>
<dbReference type="Proteomes" id="UP000294894">
    <property type="component" value="Chromosome"/>
</dbReference>
<reference evidence="3 4" key="1">
    <citation type="submission" date="2019-03" db="EMBL/GenBank/DDBJ databases">
        <title>Three New Species of Nocardioides, Nocardioides euryhalodurans sp. nov., Nocardioides seonyuensis sp. nov. and Nocardioides eburneoflavus sp. nov., Iolated from Soil.</title>
        <authorList>
            <person name="Roh S.G."/>
            <person name="Lee C."/>
            <person name="Kim M.-K."/>
            <person name="Kim S.B."/>
        </authorList>
    </citation>
    <scope>NUCLEOTIDE SEQUENCE [LARGE SCALE GENOMIC DNA]</scope>
    <source>
        <strain evidence="3 4">MMS17-SY117</strain>
    </source>
</reference>
<keyword evidence="2" id="KW-0472">Membrane</keyword>